<dbReference type="EMBL" id="PZBZ01000021">
    <property type="protein sequence ID" value="PTG15103.1"/>
    <property type="molecule type" value="Genomic_DNA"/>
</dbReference>
<evidence type="ECO:0008006" key="3">
    <source>
        <dbReference type="Google" id="ProtNLM"/>
    </source>
</evidence>
<sequence length="307" mass="36658">MSDIIPFPKRREKIENDIDTYFEQEQFEKVYDLFIEYEKHYELTPSLAIKKCQTLWEVQAYLELKEEANILMTQGYQPYDTLMIFYVKSLFQLQQYRAVVDVIEQVIDEVKEHQTRLIFLPIKDEANAKLNQRYDFMQHQLQKFVQLSTQEQAKLILDLIDDQAYQFTETLAFYLNYEALNYRIITLILEYLTFARYNQTVRIEKFENEIEVNPFSLPGVSYTDFKNTLMPRVVDKLEKDMPSLVKEAYVHLNTHNIALYPIELSTIASIEDWIEGYHIYFKSLIGEPIDSEQNYSEVVDFIKMLNT</sequence>
<gene>
    <name evidence="1" type="ORF">BU653_05130</name>
</gene>
<dbReference type="RefSeq" id="WP_107360577.1">
    <property type="nucleotide sequence ID" value="NZ_JAHSUP010000001.1"/>
</dbReference>
<reference evidence="1 2" key="1">
    <citation type="journal article" date="2016" name="Front. Microbiol.">
        <title>Comprehensive Phylogenetic Analysis of Bovine Non-aureus Staphylococci Species Based on Whole-Genome Sequencing.</title>
        <authorList>
            <person name="Naushad S."/>
            <person name="Barkema H.W."/>
            <person name="Luby C."/>
            <person name="Condas L.A."/>
            <person name="Nobrega D.B."/>
            <person name="Carson D.A."/>
            <person name="De Buck J."/>
        </authorList>
    </citation>
    <scope>NUCLEOTIDE SEQUENCE [LARGE SCALE GENOMIC DNA]</scope>
    <source>
        <strain evidence="1 2">SNUC 505</strain>
    </source>
</reference>
<comment type="caution">
    <text evidence="1">The sequence shown here is derived from an EMBL/GenBank/DDBJ whole genome shotgun (WGS) entry which is preliminary data.</text>
</comment>
<evidence type="ECO:0000313" key="2">
    <source>
        <dbReference type="Proteomes" id="UP000242704"/>
    </source>
</evidence>
<organism evidence="1 2">
    <name type="scientific">Staphylococcus chromogenes</name>
    <name type="common">Staphylococcus hyicus subsp. chromogenes</name>
    <dbReference type="NCBI Taxonomy" id="46126"/>
    <lineage>
        <taxon>Bacteria</taxon>
        <taxon>Bacillati</taxon>
        <taxon>Bacillota</taxon>
        <taxon>Bacilli</taxon>
        <taxon>Bacillales</taxon>
        <taxon>Staphylococcaceae</taxon>
        <taxon>Staphylococcus</taxon>
    </lineage>
</organism>
<proteinExistence type="predicted"/>
<name>A0AAE5T0N1_STACR</name>
<accession>A0AAE5T0N1</accession>
<dbReference type="Proteomes" id="UP000242704">
    <property type="component" value="Unassembled WGS sequence"/>
</dbReference>
<evidence type="ECO:0000313" key="1">
    <source>
        <dbReference type="EMBL" id="PTG15103.1"/>
    </source>
</evidence>
<dbReference type="AlphaFoldDB" id="A0AAE5T0N1"/>
<protein>
    <recommendedName>
        <fullName evidence="3">DUF3196 domain-containing protein</fullName>
    </recommendedName>
</protein>